<keyword evidence="2" id="KW-1133">Transmembrane helix</keyword>
<dbReference type="Proteomes" id="UP001291309">
    <property type="component" value="Unassembled WGS sequence"/>
</dbReference>
<evidence type="ECO:0000313" key="3">
    <source>
        <dbReference type="EMBL" id="MDY7231247.1"/>
    </source>
</evidence>
<evidence type="ECO:0000256" key="2">
    <source>
        <dbReference type="SAM" id="Phobius"/>
    </source>
</evidence>
<protein>
    <recommendedName>
        <fullName evidence="5">Pilus assembly protein</fullName>
    </recommendedName>
</protein>
<feature type="compositionally biased region" description="Basic and acidic residues" evidence="1">
    <location>
        <begin position="123"/>
        <end position="135"/>
    </location>
</feature>
<feature type="compositionally biased region" description="Acidic residues" evidence="1">
    <location>
        <begin position="158"/>
        <end position="171"/>
    </location>
</feature>
<dbReference type="RefSeq" id="WP_321549962.1">
    <property type="nucleotide sequence ID" value="NZ_JAXIVS010000014.1"/>
</dbReference>
<proteinExistence type="predicted"/>
<name>A0ABU5HDN8_9BACT</name>
<evidence type="ECO:0000256" key="1">
    <source>
        <dbReference type="SAM" id="MobiDB-lite"/>
    </source>
</evidence>
<feature type="region of interest" description="Disordered" evidence="1">
    <location>
        <begin position="108"/>
        <end position="139"/>
    </location>
</feature>
<comment type="caution">
    <text evidence="3">The sequence shown here is derived from an EMBL/GenBank/DDBJ whole genome shotgun (WGS) entry which is preliminary data.</text>
</comment>
<reference evidence="3 4" key="1">
    <citation type="submission" date="2023-12" db="EMBL/GenBank/DDBJ databases">
        <title>the genome sequence of Hyalangium sp. s54d21.</title>
        <authorList>
            <person name="Zhang X."/>
        </authorList>
    </citation>
    <scope>NUCLEOTIDE SEQUENCE [LARGE SCALE GENOMIC DNA]</scope>
    <source>
        <strain evidence="4">s54d21</strain>
    </source>
</reference>
<evidence type="ECO:0000313" key="4">
    <source>
        <dbReference type="Proteomes" id="UP001291309"/>
    </source>
</evidence>
<gene>
    <name evidence="3" type="ORF">SYV04_32960</name>
</gene>
<feature type="region of interest" description="Disordered" evidence="1">
    <location>
        <begin position="65"/>
        <end position="85"/>
    </location>
</feature>
<feature type="region of interest" description="Disordered" evidence="1">
    <location>
        <begin position="153"/>
        <end position="176"/>
    </location>
</feature>
<keyword evidence="4" id="KW-1185">Reference proteome</keyword>
<evidence type="ECO:0008006" key="5">
    <source>
        <dbReference type="Google" id="ProtNLM"/>
    </source>
</evidence>
<organism evidence="3 4">
    <name type="scientific">Hyalangium rubrum</name>
    <dbReference type="NCBI Taxonomy" id="3103134"/>
    <lineage>
        <taxon>Bacteria</taxon>
        <taxon>Pseudomonadati</taxon>
        <taxon>Myxococcota</taxon>
        <taxon>Myxococcia</taxon>
        <taxon>Myxococcales</taxon>
        <taxon>Cystobacterineae</taxon>
        <taxon>Archangiaceae</taxon>
        <taxon>Hyalangium</taxon>
    </lineage>
</organism>
<feature type="transmembrane region" description="Helical" evidence="2">
    <location>
        <begin position="21"/>
        <end position="41"/>
    </location>
</feature>
<keyword evidence="2" id="KW-0472">Membrane</keyword>
<keyword evidence="2" id="KW-0812">Transmembrane</keyword>
<feature type="compositionally biased region" description="Polar residues" evidence="1">
    <location>
        <begin position="74"/>
        <end position="85"/>
    </location>
</feature>
<accession>A0ABU5HDN8</accession>
<sequence>MSPLSPNVKTRMRNPRGGAMVEFVVLNITLVPLLLYAIFLMDAAYMKLDLQETVVSGVWDFSQRNTEPPGGKSGLSSPNSYDSNNGLELQATAKALRIAYADHTSAVDDGAEADQSNGYGVAERLRGNGKGGKEGHKVHHTGFGAQYTFRFKEPPSNAEEDDPEEGEDTGGDLDTQMRCFTGTYKERYKTGGQSTTMNDLAWTMDPMMRSFGKSGYNAGNEVTCESVGFIYNYIIPQEFLNDSFSEVKMSKMDRRRDQGGKGVHDWQGEGGAVDNVVAYETAAISFNTWALRNGADQGAKAASGYGAKEWNQYNGKVDKADIGARSGGLFAGSPDPKDNPFYRRVQYMYASGASAITYAAVTAASMNLMGKAGMTGEKLVGMYAAPAGAPNSLLGMPNIAGVFMTARYKPGSPGQKQDTPMGLIPIGGFGNSFLSTPYTGPNNKYQQAYNARGPYYMGCKNQENPDC</sequence>
<dbReference type="EMBL" id="JAXIVS010000014">
    <property type="protein sequence ID" value="MDY7231247.1"/>
    <property type="molecule type" value="Genomic_DNA"/>
</dbReference>